<sequence>MRKRYIHSTSSSVKPFQICNQFSHISRNETTANSTEDNNKMLSEDINMEDINRNDNESIYFQHYNNDIDLRDNVGEEEEGHNDDEEEKSHNDHNDEEEEEGNNNENNDIYQIIETLDKDEIPSCDDEFSPYFNDYTTTALFYWLQKHNISIKAYEDLANIIYNPQFEFKKYQKIPILEKTSSFTTNNNKAY</sequence>
<dbReference type="AlphaFoldDB" id="A0A2Z6RC52"/>
<protein>
    <submittedName>
        <fullName evidence="2">Uncharacterized protein</fullName>
    </submittedName>
</protein>
<keyword evidence="3" id="KW-1185">Reference proteome</keyword>
<comment type="caution">
    <text evidence="2">The sequence shown here is derived from an EMBL/GenBank/DDBJ whole genome shotgun (WGS) entry which is preliminary data.</text>
</comment>
<evidence type="ECO:0000313" key="3">
    <source>
        <dbReference type="Proteomes" id="UP000247702"/>
    </source>
</evidence>
<organism evidence="2 3">
    <name type="scientific">Rhizophagus clarus</name>
    <dbReference type="NCBI Taxonomy" id="94130"/>
    <lineage>
        <taxon>Eukaryota</taxon>
        <taxon>Fungi</taxon>
        <taxon>Fungi incertae sedis</taxon>
        <taxon>Mucoromycota</taxon>
        <taxon>Glomeromycotina</taxon>
        <taxon>Glomeromycetes</taxon>
        <taxon>Glomerales</taxon>
        <taxon>Glomeraceae</taxon>
        <taxon>Rhizophagus</taxon>
    </lineage>
</organism>
<dbReference type="EMBL" id="BEXD01002900">
    <property type="protein sequence ID" value="GBB99723.1"/>
    <property type="molecule type" value="Genomic_DNA"/>
</dbReference>
<feature type="compositionally biased region" description="Acidic residues" evidence="1">
    <location>
        <begin position="75"/>
        <end position="86"/>
    </location>
</feature>
<accession>A0A2Z6RC52</accession>
<reference evidence="2 3" key="1">
    <citation type="submission" date="2017-11" db="EMBL/GenBank/DDBJ databases">
        <title>The genome of Rhizophagus clarus HR1 reveals common genetic basis of auxotrophy among arbuscular mycorrhizal fungi.</title>
        <authorList>
            <person name="Kobayashi Y."/>
        </authorList>
    </citation>
    <scope>NUCLEOTIDE SEQUENCE [LARGE SCALE GENOMIC DNA]</scope>
    <source>
        <strain evidence="2 3">HR1</strain>
    </source>
</reference>
<evidence type="ECO:0000313" key="2">
    <source>
        <dbReference type="EMBL" id="GBB99723.1"/>
    </source>
</evidence>
<dbReference type="STRING" id="94130.A0A2Z6RC52"/>
<feature type="region of interest" description="Disordered" evidence="1">
    <location>
        <begin position="75"/>
        <end position="107"/>
    </location>
</feature>
<evidence type="ECO:0000256" key="1">
    <source>
        <dbReference type="SAM" id="MobiDB-lite"/>
    </source>
</evidence>
<proteinExistence type="predicted"/>
<name>A0A2Z6RC52_9GLOM</name>
<dbReference type="Proteomes" id="UP000247702">
    <property type="component" value="Unassembled WGS sequence"/>
</dbReference>
<gene>
    <name evidence="2" type="ORF">RclHR1_36080001</name>
</gene>